<reference evidence="2" key="1">
    <citation type="submission" date="2021-06" db="EMBL/GenBank/DDBJ databases">
        <title>Comparative genomics, transcriptomics and evolutionary studies reveal genomic signatures of adaptation to plant cell wall in hemibiotrophic fungi.</title>
        <authorList>
            <consortium name="DOE Joint Genome Institute"/>
            <person name="Baroncelli R."/>
            <person name="Diaz J.F."/>
            <person name="Benocci T."/>
            <person name="Peng M."/>
            <person name="Battaglia E."/>
            <person name="Haridas S."/>
            <person name="Andreopoulos W."/>
            <person name="Labutti K."/>
            <person name="Pangilinan J."/>
            <person name="Floch G.L."/>
            <person name="Makela M.R."/>
            <person name="Henrissat B."/>
            <person name="Grigoriev I.V."/>
            <person name="Crouch J.A."/>
            <person name="De Vries R.P."/>
            <person name="Sukno S.A."/>
            <person name="Thon M.R."/>
        </authorList>
    </citation>
    <scope>NUCLEOTIDE SEQUENCE</scope>
    <source>
        <strain evidence="2">CBS 102054</strain>
    </source>
</reference>
<feature type="region of interest" description="Disordered" evidence="1">
    <location>
        <begin position="439"/>
        <end position="487"/>
    </location>
</feature>
<feature type="compositionally biased region" description="Polar residues" evidence="1">
    <location>
        <begin position="440"/>
        <end position="487"/>
    </location>
</feature>
<feature type="compositionally biased region" description="Low complexity" evidence="1">
    <location>
        <begin position="132"/>
        <end position="145"/>
    </location>
</feature>
<feature type="compositionally biased region" description="Polar residues" evidence="1">
    <location>
        <begin position="187"/>
        <end position="196"/>
    </location>
</feature>
<protein>
    <recommendedName>
        <fullName evidence="4">C2H2-type domain-containing protein</fullName>
    </recommendedName>
</protein>
<dbReference type="AlphaFoldDB" id="A0AAI9ZK66"/>
<evidence type="ECO:0000256" key="1">
    <source>
        <dbReference type="SAM" id="MobiDB-lite"/>
    </source>
</evidence>
<evidence type="ECO:0000313" key="3">
    <source>
        <dbReference type="Proteomes" id="UP001243989"/>
    </source>
</evidence>
<feature type="region of interest" description="Disordered" evidence="1">
    <location>
        <begin position="125"/>
        <end position="153"/>
    </location>
</feature>
<sequence>MYIWTFNTPLLRLIERIRGQDIQDRIAQGKSGRLLTTRLRGKIGMPKSSPEGKSTPEDDEKYLAALLARLSTRHSPTDNKKPGFTSKSSLNEVSEAACALPLESQACGISPTLMDAGQELYFSGITDESDNKSSSVSETSSSEKSFAPSLPPGHQIKWAKEQCVKDCLTRFTEWQTCPRDSNKRPATVSSAQVQQPSKRSKRSEKEKCQDDDETEDEEKGLSPRPTGVSTVTQPEKSKKTIFACPYYKENHLKHLQCLRIELKRMKDVKQHLNRKHRRPSYYCPTCWMIFDQETDRDLHVAQRGCLGQEQARYEGISEEQSRQLTRKADRRLSEEQQWFTVWDIVFPDIPHPDSPHLGNQIEESMVMIHDFWGASGRSLVSRALRQRGLVSDLPRLDGNGELESLLAETLESVVEELLASCRTQIAATLSRTNHHFQEASLASEQTSNSDAKTGIESNGASERSQSTIAFAPVSETSNNTQKNSMPQESLDKPVAAYTHCLAEDLESNTTYNWPTVVGEISVFGDQSWDLLAHLEEHIGG</sequence>
<accession>A0AAI9ZK66</accession>
<dbReference type="GeneID" id="85480253"/>
<organism evidence="2 3">
    <name type="scientific">Colletotrichum phormii</name>
    <dbReference type="NCBI Taxonomy" id="359342"/>
    <lineage>
        <taxon>Eukaryota</taxon>
        <taxon>Fungi</taxon>
        <taxon>Dikarya</taxon>
        <taxon>Ascomycota</taxon>
        <taxon>Pezizomycotina</taxon>
        <taxon>Sordariomycetes</taxon>
        <taxon>Hypocreomycetidae</taxon>
        <taxon>Glomerellales</taxon>
        <taxon>Glomerellaceae</taxon>
        <taxon>Colletotrichum</taxon>
        <taxon>Colletotrichum acutatum species complex</taxon>
    </lineage>
</organism>
<name>A0AAI9ZK66_9PEZI</name>
<dbReference type="PANTHER" id="PTHR38166">
    <property type="entry name" value="C2H2-TYPE DOMAIN-CONTAINING PROTEIN-RELATED"/>
    <property type="match status" value="1"/>
</dbReference>
<dbReference type="Proteomes" id="UP001243989">
    <property type="component" value="Unassembled WGS sequence"/>
</dbReference>
<dbReference type="RefSeq" id="XP_060442099.1">
    <property type="nucleotide sequence ID" value="XM_060595391.1"/>
</dbReference>
<feature type="compositionally biased region" description="Acidic residues" evidence="1">
    <location>
        <begin position="209"/>
        <end position="218"/>
    </location>
</feature>
<evidence type="ECO:0008006" key="4">
    <source>
        <dbReference type="Google" id="ProtNLM"/>
    </source>
</evidence>
<dbReference type="EMBL" id="JAHMHQ010000017">
    <property type="protein sequence ID" value="KAK1633492.1"/>
    <property type="molecule type" value="Genomic_DNA"/>
</dbReference>
<gene>
    <name evidence="2" type="ORF">BDP81DRAFT_494783</name>
</gene>
<keyword evidence="3" id="KW-1185">Reference proteome</keyword>
<evidence type="ECO:0000313" key="2">
    <source>
        <dbReference type="EMBL" id="KAK1633492.1"/>
    </source>
</evidence>
<comment type="caution">
    <text evidence="2">The sequence shown here is derived from an EMBL/GenBank/DDBJ whole genome shotgun (WGS) entry which is preliminary data.</text>
</comment>
<dbReference type="PANTHER" id="PTHR38166:SF1">
    <property type="entry name" value="C2H2-TYPE DOMAIN-CONTAINING PROTEIN"/>
    <property type="match status" value="1"/>
</dbReference>
<proteinExistence type="predicted"/>
<feature type="region of interest" description="Disordered" evidence="1">
    <location>
        <begin position="178"/>
        <end position="234"/>
    </location>
</feature>